<keyword evidence="1" id="KW-0472">Membrane</keyword>
<feature type="domain" description="DUF2157" evidence="2">
    <location>
        <begin position="16"/>
        <end position="152"/>
    </location>
</feature>
<feature type="transmembrane region" description="Helical" evidence="1">
    <location>
        <begin position="226"/>
        <end position="245"/>
    </location>
</feature>
<dbReference type="STRING" id="1526658.BHK69_23455"/>
<name>A0A1D7U6N9_9HYPH</name>
<dbReference type="EMBL" id="CP017147">
    <property type="protein sequence ID" value="AOO83004.1"/>
    <property type="molecule type" value="Genomic_DNA"/>
</dbReference>
<dbReference type="OrthoDB" id="7353197at2"/>
<evidence type="ECO:0000313" key="4">
    <source>
        <dbReference type="Proteomes" id="UP000094969"/>
    </source>
</evidence>
<feature type="transmembrane region" description="Helical" evidence="1">
    <location>
        <begin position="251"/>
        <end position="276"/>
    </location>
</feature>
<dbReference type="KEGG" id="bvv:BHK69_23455"/>
<keyword evidence="4" id="KW-1185">Reference proteome</keyword>
<gene>
    <name evidence="3" type="ORF">BHK69_23455</name>
</gene>
<evidence type="ECO:0000259" key="2">
    <source>
        <dbReference type="Pfam" id="PF09925"/>
    </source>
</evidence>
<sequence length="426" mass="44408">MLTGSYRKRLDADLIRWVGEGLLPADSAASIRQSLAREGFKLPALLGMFGGLLIASSVVAFVAANWEEMPRLVKLGMILVGLAAALGIGARLRARGSALGADAALTCGTLIFGAGIALIGQMYHLPADWPAGASLVAIGALLVALLLRSNGALIVAFVAMAAWSTGRWEESRGALHLPFFLLYLPALWLALGRTNRFVHHAAVLALALWFALLPGDWLYGRFDYGVLAYALGLATVYVVLGAVALDRGGPALLTCCLPWGLLALMAVLSVELIRILDASESRAGSAVWLNYLAYGLAVPAIAALLALARERRFALPLATALLIALIVPLVFWSGRVVGLPGKAVVAGLILVAAIGFVVAGVSGGVRRIMLAGSALFGLAILILLGQTIGTLLDQSVFFLVAGGLLLALAGGARKLFARLSPPVEAR</sequence>
<keyword evidence="1" id="KW-0812">Transmembrane</keyword>
<protein>
    <recommendedName>
        <fullName evidence="2">DUF2157 domain-containing protein</fullName>
    </recommendedName>
</protein>
<feature type="transmembrane region" description="Helical" evidence="1">
    <location>
        <begin position="72"/>
        <end position="92"/>
    </location>
</feature>
<feature type="transmembrane region" description="Helical" evidence="1">
    <location>
        <begin position="343"/>
        <end position="362"/>
    </location>
</feature>
<accession>A0A1D7U6N9</accession>
<dbReference type="Proteomes" id="UP000094969">
    <property type="component" value="Chromosome"/>
</dbReference>
<feature type="transmembrane region" description="Helical" evidence="1">
    <location>
        <begin position="174"/>
        <end position="191"/>
    </location>
</feature>
<evidence type="ECO:0000256" key="1">
    <source>
        <dbReference type="SAM" id="Phobius"/>
    </source>
</evidence>
<dbReference type="AlphaFoldDB" id="A0A1D7U6N9"/>
<feature type="transmembrane region" description="Helical" evidence="1">
    <location>
        <begin position="42"/>
        <end position="66"/>
    </location>
</feature>
<dbReference type="RefSeq" id="WP_069692206.1">
    <property type="nucleotide sequence ID" value="NZ_CP017147.1"/>
</dbReference>
<keyword evidence="1" id="KW-1133">Transmembrane helix</keyword>
<feature type="transmembrane region" description="Helical" evidence="1">
    <location>
        <begin position="396"/>
        <end position="416"/>
    </location>
</feature>
<feature type="transmembrane region" description="Helical" evidence="1">
    <location>
        <begin position="135"/>
        <end position="162"/>
    </location>
</feature>
<feature type="transmembrane region" description="Helical" evidence="1">
    <location>
        <begin position="104"/>
        <end position="123"/>
    </location>
</feature>
<feature type="transmembrane region" description="Helical" evidence="1">
    <location>
        <begin position="288"/>
        <end position="307"/>
    </location>
</feature>
<feature type="transmembrane region" description="Helical" evidence="1">
    <location>
        <begin position="368"/>
        <end position="384"/>
    </location>
</feature>
<dbReference type="Pfam" id="PF09925">
    <property type="entry name" value="DUF2157"/>
    <property type="match status" value="1"/>
</dbReference>
<evidence type="ECO:0000313" key="3">
    <source>
        <dbReference type="EMBL" id="AOO83004.1"/>
    </source>
</evidence>
<feature type="transmembrane region" description="Helical" evidence="1">
    <location>
        <begin position="197"/>
        <end position="219"/>
    </location>
</feature>
<organism evidence="3 4">
    <name type="scientific">Bosea vaviloviae</name>
    <dbReference type="NCBI Taxonomy" id="1526658"/>
    <lineage>
        <taxon>Bacteria</taxon>
        <taxon>Pseudomonadati</taxon>
        <taxon>Pseudomonadota</taxon>
        <taxon>Alphaproteobacteria</taxon>
        <taxon>Hyphomicrobiales</taxon>
        <taxon>Boseaceae</taxon>
        <taxon>Bosea</taxon>
    </lineage>
</organism>
<dbReference type="InterPro" id="IPR018677">
    <property type="entry name" value="DUF2157"/>
</dbReference>
<feature type="transmembrane region" description="Helical" evidence="1">
    <location>
        <begin position="313"/>
        <end position="331"/>
    </location>
</feature>
<reference evidence="3 4" key="1">
    <citation type="journal article" date="2015" name="Antonie Van Leeuwenhoek">
        <title>Bosea vaviloviae sp. nov., a new species of slow-growing rhizobia isolated from nodules of the relict species Vavilovia formosa (Stev.) Fed.</title>
        <authorList>
            <person name="Safronova V.I."/>
            <person name="Kuznetsova I.G."/>
            <person name="Sazanova A.L."/>
            <person name="Kimeklis A.K."/>
            <person name="Belimov A.A."/>
            <person name="Andronov E.E."/>
            <person name="Pinaev A.G."/>
            <person name="Chizhevskaya E.P."/>
            <person name="Pukhaev A.R."/>
            <person name="Popov K.P."/>
            <person name="Willems A."/>
            <person name="Tikhonovich I.A."/>
        </authorList>
    </citation>
    <scope>NUCLEOTIDE SEQUENCE [LARGE SCALE GENOMIC DNA]</scope>
    <source>
        <strain evidence="3 4">Vaf18</strain>
    </source>
</reference>
<proteinExistence type="predicted"/>